<dbReference type="GO" id="GO:0043565">
    <property type="term" value="F:sequence-specific DNA binding"/>
    <property type="evidence" value="ECO:0007669"/>
    <property type="project" value="InterPro"/>
</dbReference>
<evidence type="ECO:0000313" key="7">
    <source>
        <dbReference type="EMBL" id="CAJ1887919.1"/>
    </source>
</evidence>
<sequence>MPASRRRQASQAQSSVSNEAHSVRQKLTTSKGFERHFAKHDYHDFARCQPSELDELNLKPIRGGVQSPFPVVLHRMLEDSGIKNFAGIVSWQSHGRAFLIRQPKEFVASVLPKYFKHSKLSSFQRQLSLYGFIRLTHDGADRGAYYHEAFLRGREFLCSKIRRTRIKGTWIRTSSSPTEEPNFYLMEPVFDLNATRTAPTNTNFLSTMKFHAVSDEDSSAQSNDTQVQAPPLQPPPPLVPSNVVRPMATQNLSMKMAPSPPQASLASMASMQWFPKVVECDNNNNNISNQRFGFGSFTMPNMIDNDIAQFLTGVDLDIDEELSFSEVIQMSPV</sequence>
<evidence type="ECO:0000256" key="4">
    <source>
        <dbReference type="RuleBase" id="RU004020"/>
    </source>
</evidence>
<comment type="similarity">
    <text evidence="4">Belongs to the HSF family.</text>
</comment>
<gene>
    <name evidence="7" type="ORF">CYCCA115_LOCUS5</name>
</gene>
<feature type="domain" description="HSF-type DNA-binding" evidence="6">
    <location>
        <begin position="65"/>
        <end position="164"/>
    </location>
</feature>
<proteinExistence type="inferred from homology"/>
<comment type="subcellular location">
    <subcellularLocation>
        <location evidence="1">Nucleus</location>
    </subcellularLocation>
</comment>
<dbReference type="GO" id="GO:0005634">
    <property type="term" value="C:nucleus"/>
    <property type="evidence" value="ECO:0007669"/>
    <property type="project" value="UniProtKB-SubCell"/>
</dbReference>
<keyword evidence="3" id="KW-0539">Nucleus</keyword>
<evidence type="ECO:0000259" key="6">
    <source>
        <dbReference type="SMART" id="SM00415"/>
    </source>
</evidence>
<evidence type="ECO:0000256" key="5">
    <source>
        <dbReference type="SAM" id="MobiDB-lite"/>
    </source>
</evidence>
<dbReference type="Proteomes" id="UP001295423">
    <property type="component" value="Unassembled WGS sequence"/>
</dbReference>
<dbReference type="EMBL" id="CAKOGP040000001">
    <property type="protein sequence ID" value="CAJ1887919.1"/>
    <property type="molecule type" value="Genomic_DNA"/>
</dbReference>
<dbReference type="Gene3D" id="1.10.10.10">
    <property type="entry name" value="Winged helix-like DNA-binding domain superfamily/Winged helix DNA-binding domain"/>
    <property type="match status" value="1"/>
</dbReference>
<dbReference type="FunFam" id="1.10.10.10:FF:000479">
    <property type="entry name" value="Predicted protein"/>
    <property type="match status" value="1"/>
</dbReference>
<dbReference type="InterPro" id="IPR036388">
    <property type="entry name" value="WH-like_DNA-bd_sf"/>
</dbReference>
<name>A0AAD2C9Q6_9STRA</name>
<evidence type="ECO:0000256" key="1">
    <source>
        <dbReference type="ARBA" id="ARBA00004123"/>
    </source>
</evidence>
<feature type="region of interest" description="Disordered" evidence="5">
    <location>
        <begin position="1"/>
        <end position="25"/>
    </location>
</feature>
<keyword evidence="8" id="KW-1185">Reference proteome</keyword>
<dbReference type="InterPro" id="IPR036390">
    <property type="entry name" value="WH_DNA-bd_sf"/>
</dbReference>
<dbReference type="PANTHER" id="PTHR10015:SF206">
    <property type="entry name" value="HSF-TYPE DNA-BINDING DOMAIN-CONTAINING PROTEIN"/>
    <property type="match status" value="1"/>
</dbReference>
<evidence type="ECO:0000256" key="3">
    <source>
        <dbReference type="ARBA" id="ARBA00023242"/>
    </source>
</evidence>
<dbReference type="PANTHER" id="PTHR10015">
    <property type="entry name" value="HEAT SHOCK TRANSCRIPTION FACTOR"/>
    <property type="match status" value="1"/>
</dbReference>
<dbReference type="SUPFAM" id="SSF46785">
    <property type="entry name" value="Winged helix' DNA-binding domain"/>
    <property type="match status" value="1"/>
</dbReference>
<protein>
    <recommendedName>
        <fullName evidence="6">HSF-type DNA-binding domain-containing protein</fullName>
    </recommendedName>
</protein>
<dbReference type="InterPro" id="IPR000232">
    <property type="entry name" value="HSF_DNA-bd"/>
</dbReference>
<evidence type="ECO:0000256" key="2">
    <source>
        <dbReference type="ARBA" id="ARBA00023125"/>
    </source>
</evidence>
<feature type="region of interest" description="Disordered" evidence="5">
    <location>
        <begin position="215"/>
        <end position="239"/>
    </location>
</feature>
<organism evidence="7 8">
    <name type="scientific">Cylindrotheca closterium</name>
    <dbReference type="NCBI Taxonomy" id="2856"/>
    <lineage>
        <taxon>Eukaryota</taxon>
        <taxon>Sar</taxon>
        <taxon>Stramenopiles</taxon>
        <taxon>Ochrophyta</taxon>
        <taxon>Bacillariophyta</taxon>
        <taxon>Bacillariophyceae</taxon>
        <taxon>Bacillariophycidae</taxon>
        <taxon>Bacillariales</taxon>
        <taxon>Bacillariaceae</taxon>
        <taxon>Cylindrotheca</taxon>
    </lineage>
</organism>
<comment type="caution">
    <text evidence="7">The sequence shown here is derived from an EMBL/GenBank/DDBJ whole genome shotgun (WGS) entry which is preliminary data.</text>
</comment>
<dbReference type="SMART" id="SM00415">
    <property type="entry name" value="HSF"/>
    <property type="match status" value="1"/>
</dbReference>
<reference evidence="7" key="1">
    <citation type="submission" date="2023-08" db="EMBL/GenBank/DDBJ databases">
        <authorList>
            <person name="Audoor S."/>
            <person name="Bilcke G."/>
        </authorList>
    </citation>
    <scope>NUCLEOTIDE SEQUENCE</scope>
</reference>
<evidence type="ECO:0000313" key="8">
    <source>
        <dbReference type="Proteomes" id="UP001295423"/>
    </source>
</evidence>
<accession>A0AAD2C9Q6</accession>
<feature type="compositionally biased region" description="Polar residues" evidence="5">
    <location>
        <begin position="16"/>
        <end position="25"/>
    </location>
</feature>
<keyword evidence="2" id="KW-0238">DNA-binding</keyword>
<dbReference type="Pfam" id="PF00447">
    <property type="entry name" value="HSF_DNA-bind"/>
    <property type="match status" value="1"/>
</dbReference>
<dbReference type="AlphaFoldDB" id="A0AAD2C9Q6"/>
<dbReference type="GO" id="GO:0003700">
    <property type="term" value="F:DNA-binding transcription factor activity"/>
    <property type="evidence" value="ECO:0007669"/>
    <property type="project" value="InterPro"/>
</dbReference>